<sequence length="251" mass="29868">MKRFFVMLCLVLTFGFAYGQTATSLYNKVMGPSTKHIEKGKKYLKKNKISKAEKEFKDAIKSWKHAYAAYAYLGIIYYQKRDFNKSKEYFEKSIKEFAAFKENFLKMKLDYMKEFQRKAKELQIELDKHDMQYQGINATAYETKKVEYENKYKNMKKEYEKDKNMQYDAFFRFKYGNTLMALKDFKGAIEQYSAAINQDPNLKDAYTNLSVAYFVTGDCANAVKYYKIAKEKKAKINKNFERDLKKRCRVN</sequence>
<evidence type="ECO:0000256" key="2">
    <source>
        <dbReference type="SAM" id="Coils"/>
    </source>
</evidence>
<evidence type="ECO:0000256" key="3">
    <source>
        <dbReference type="SAM" id="SignalP"/>
    </source>
</evidence>
<name>A0A7R6PP80_9BACT</name>
<gene>
    <name evidence="4" type="ORF">TTHT_1835</name>
</gene>
<feature type="signal peptide" evidence="3">
    <location>
        <begin position="1"/>
        <end position="19"/>
    </location>
</feature>
<dbReference type="SMART" id="SM00028">
    <property type="entry name" value="TPR"/>
    <property type="match status" value="4"/>
</dbReference>
<dbReference type="Pfam" id="PF13432">
    <property type="entry name" value="TPR_16"/>
    <property type="match status" value="1"/>
</dbReference>
<dbReference type="KEGG" id="thyd:TTHT_1835"/>
<dbReference type="Proteomes" id="UP000595564">
    <property type="component" value="Chromosome"/>
</dbReference>
<dbReference type="RefSeq" id="WP_201327599.1">
    <property type="nucleotide sequence ID" value="NZ_AP017470.1"/>
</dbReference>
<evidence type="ECO:0000313" key="5">
    <source>
        <dbReference type="Proteomes" id="UP000595564"/>
    </source>
</evidence>
<dbReference type="AlphaFoldDB" id="A0A7R6PP80"/>
<dbReference type="InterPro" id="IPR019734">
    <property type="entry name" value="TPR_rpt"/>
</dbReference>
<reference evidence="4 5" key="1">
    <citation type="journal article" date="2012" name="Extremophiles">
        <title>Thermotomaculum hydrothermale gen. nov., sp. nov., a novel heterotrophic thermophile within the phylum Acidobacteria from a deep-sea hydrothermal vent chimney in the Southern Okinawa Trough.</title>
        <authorList>
            <person name="Izumi H."/>
            <person name="Nunoura T."/>
            <person name="Miyazaki M."/>
            <person name="Mino S."/>
            <person name="Toki T."/>
            <person name="Takai K."/>
            <person name="Sako Y."/>
            <person name="Sawabe T."/>
            <person name="Nakagawa S."/>
        </authorList>
    </citation>
    <scope>NUCLEOTIDE SEQUENCE [LARGE SCALE GENOMIC DNA]</scope>
    <source>
        <strain evidence="4 5">AC55</strain>
    </source>
</reference>
<dbReference type="SUPFAM" id="SSF48452">
    <property type="entry name" value="TPR-like"/>
    <property type="match status" value="1"/>
</dbReference>
<keyword evidence="3" id="KW-0732">Signal</keyword>
<proteinExistence type="predicted"/>
<keyword evidence="5" id="KW-1185">Reference proteome</keyword>
<protein>
    <recommendedName>
        <fullName evidence="6">Tetratricopeptide repeat protein</fullName>
    </recommendedName>
</protein>
<keyword evidence="1" id="KW-0802">TPR repeat</keyword>
<accession>A0A7R6PP80</accession>
<dbReference type="EMBL" id="AP017470">
    <property type="protein sequence ID" value="BBB33293.1"/>
    <property type="molecule type" value="Genomic_DNA"/>
</dbReference>
<feature type="repeat" description="TPR" evidence="1">
    <location>
        <begin position="169"/>
        <end position="202"/>
    </location>
</feature>
<evidence type="ECO:0008006" key="6">
    <source>
        <dbReference type="Google" id="ProtNLM"/>
    </source>
</evidence>
<organism evidence="4 5">
    <name type="scientific">Thermotomaculum hydrothermale</name>
    <dbReference type="NCBI Taxonomy" id="981385"/>
    <lineage>
        <taxon>Bacteria</taxon>
        <taxon>Pseudomonadati</taxon>
        <taxon>Acidobacteriota</taxon>
        <taxon>Holophagae</taxon>
        <taxon>Thermotomaculales</taxon>
        <taxon>Thermotomaculaceae</taxon>
        <taxon>Thermotomaculum</taxon>
    </lineage>
</organism>
<evidence type="ECO:0000256" key="1">
    <source>
        <dbReference type="PROSITE-ProRule" id="PRU00339"/>
    </source>
</evidence>
<dbReference type="Pfam" id="PF13414">
    <property type="entry name" value="TPR_11"/>
    <property type="match status" value="1"/>
</dbReference>
<dbReference type="InterPro" id="IPR011990">
    <property type="entry name" value="TPR-like_helical_dom_sf"/>
</dbReference>
<dbReference type="Gene3D" id="1.25.40.10">
    <property type="entry name" value="Tetratricopeptide repeat domain"/>
    <property type="match status" value="2"/>
</dbReference>
<keyword evidence="2" id="KW-0175">Coiled coil</keyword>
<feature type="coiled-coil region" evidence="2">
    <location>
        <begin position="112"/>
        <end position="165"/>
    </location>
</feature>
<feature type="repeat" description="TPR" evidence="1">
    <location>
        <begin position="67"/>
        <end position="100"/>
    </location>
</feature>
<evidence type="ECO:0000313" key="4">
    <source>
        <dbReference type="EMBL" id="BBB33293.1"/>
    </source>
</evidence>
<dbReference type="PROSITE" id="PS50005">
    <property type="entry name" value="TPR"/>
    <property type="match status" value="2"/>
</dbReference>
<feature type="chain" id="PRO_5032952570" description="Tetratricopeptide repeat protein" evidence="3">
    <location>
        <begin position="20"/>
        <end position="251"/>
    </location>
</feature>